<dbReference type="RefSeq" id="WP_211869967.1">
    <property type="nucleotide sequence ID" value="NZ_JAAEDI010000017.1"/>
</dbReference>
<evidence type="ECO:0000256" key="6">
    <source>
        <dbReference type="ARBA" id="ARBA00022741"/>
    </source>
</evidence>
<feature type="domain" description="tRNA nucleotidyltransferase/poly(A) polymerase RNA and SrmB- binding" evidence="10">
    <location>
        <begin position="181"/>
        <end position="232"/>
    </location>
</feature>
<evidence type="ECO:0000256" key="5">
    <source>
        <dbReference type="ARBA" id="ARBA00022723"/>
    </source>
</evidence>
<dbReference type="SUPFAM" id="SSF81301">
    <property type="entry name" value="Nucleotidyltransferase"/>
    <property type="match status" value="1"/>
</dbReference>
<keyword evidence="7" id="KW-0460">Magnesium</keyword>
<evidence type="ECO:0000256" key="2">
    <source>
        <dbReference type="ARBA" id="ARBA00022679"/>
    </source>
</evidence>
<dbReference type="Pfam" id="PF12627">
    <property type="entry name" value="PolyA_pol_RNAbd"/>
    <property type="match status" value="1"/>
</dbReference>
<accession>A0ABS5EJV8</accession>
<organism evidence="11 12">
    <name type="scientific">Neoroseomonas terrae</name>
    <dbReference type="NCBI Taxonomy" id="424799"/>
    <lineage>
        <taxon>Bacteria</taxon>
        <taxon>Pseudomonadati</taxon>
        <taxon>Pseudomonadota</taxon>
        <taxon>Alphaproteobacteria</taxon>
        <taxon>Acetobacterales</taxon>
        <taxon>Acetobacteraceae</taxon>
        <taxon>Neoroseomonas</taxon>
    </lineage>
</organism>
<evidence type="ECO:0000259" key="9">
    <source>
        <dbReference type="Pfam" id="PF01743"/>
    </source>
</evidence>
<gene>
    <name evidence="11" type="ORF">GXW78_16640</name>
</gene>
<evidence type="ECO:0000313" key="11">
    <source>
        <dbReference type="EMBL" id="MBR0651302.1"/>
    </source>
</evidence>
<reference evidence="12" key="1">
    <citation type="journal article" date="2021" name="Syst. Appl. Microbiol.">
        <title>Roseomonas hellenica sp. nov., isolated from roots of wild-growing Alkanna tinctoria.</title>
        <authorList>
            <person name="Rat A."/>
            <person name="Naranjo H.D."/>
            <person name="Lebbe L."/>
            <person name="Cnockaert M."/>
            <person name="Krigas N."/>
            <person name="Grigoriadou K."/>
            <person name="Maloupa E."/>
            <person name="Willems A."/>
        </authorList>
    </citation>
    <scope>NUCLEOTIDE SEQUENCE [LARGE SCALE GENOMIC DNA]</scope>
    <source>
        <strain evidence="12">LMG 31159</strain>
    </source>
</reference>
<keyword evidence="4" id="KW-0548">Nucleotidyltransferase</keyword>
<protein>
    <submittedName>
        <fullName evidence="11">CCA tRNA nucleotidyltransferase</fullName>
    </submittedName>
</protein>
<keyword evidence="2 8" id="KW-0808">Transferase</keyword>
<dbReference type="SUPFAM" id="SSF81891">
    <property type="entry name" value="Poly A polymerase C-terminal region-like"/>
    <property type="match status" value="1"/>
</dbReference>
<evidence type="ECO:0000256" key="1">
    <source>
        <dbReference type="ARBA" id="ARBA00001946"/>
    </source>
</evidence>
<evidence type="ECO:0000256" key="4">
    <source>
        <dbReference type="ARBA" id="ARBA00022695"/>
    </source>
</evidence>
<dbReference type="Pfam" id="PF01743">
    <property type="entry name" value="PolyA_pol"/>
    <property type="match status" value="1"/>
</dbReference>
<dbReference type="InterPro" id="IPR043519">
    <property type="entry name" value="NT_sf"/>
</dbReference>
<dbReference type="Gene3D" id="3.30.460.10">
    <property type="entry name" value="Beta Polymerase, domain 2"/>
    <property type="match status" value="1"/>
</dbReference>
<keyword evidence="12" id="KW-1185">Reference proteome</keyword>
<keyword evidence="3" id="KW-0819">tRNA processing</keyword>
<dbReference type="CDD" id="cd05398">
    <property type="entry name" value="NT_ClassII-CCAase"/>
    <property type="match status" value="1"/>
</dbReference>
<dbReference type="PANTHER" id="PTHR46173">
    <property type="entry name" value="CCA TRNA NUCLEOTIDYLTRANSFERASE 1, MITOCHONDRIAL"/>
    <property type="match status" value="1"/>
</dbReference>
<dbReference type="InterPro" id="IPR032828">
    <property type="entry name" value="PolyA_RNA-bd"/>
</dbReference>
<keyword evidence="8" id="KW-0694">RNA-binding</keyword>
<keyword evidence="6" id="KW-0547">Nucleotide-binding</keyword>
<evidence type="ECO:0000256" key="3">
    <source>
        <dbReference type="ARBA" id="ARBA00022694"/>
    </source>
</evidence>
<feature type="domain" description="Poly A polymerase head" evidence="9">
    <location>
        <begin position="24"/>
        <end position="145"/>
    </location>
</feature>
<dbReference type="Gene3D" id="1.10.3090.10">
    <property type="entry name" value="cca-adding enzyme, domain 2"/>
    <property type="match status" value="1"/>
</dbReference>
<sequence length="436" mass="46689">MTIRPPFLDLPAVAAVLAALPGARAVGGCVRDALASRDSADIDVAAPFPPDAIAERLRLAGLKVFETGLAHGTVTAVKDHLPVEVTALRRDVLTDGRHAAVEWTADWREDAARRDFTINAMSMAPDGTVFDYFGGRQDLAAGLVRFVGDPDTRLAEDYLRALRFFRFQARYGRGAPDASAVAAIRRAVPGLARLSAERVWMELKRILSVPDPVPAVSLMTETGVLGAVLPEVRPPGLLPRLVATRAPADPMLRLAGLLVRDDQGAMMRAASALPGRLRLSGSESALLAAMLGAVEDVAWNVFRIAPAVTGAELRRMLARAARRWRGVDTTTLLSLRAWLAQALPRGAWFMPDAWTEDAEAWAALRRRIAAEPVPDFPLAGRDALALGVPPGPAVGALMEELRAWWITRGCADDRHACLAALNRRLSGKSGGTALGG</sequence>
<comment type="similarity">
    <text evidence="8">Belongs to the tRNA nucleotidyltransferase/poly(A) polymerase family.</text>
</comment>
<evidence type="ECO:0000256" key="7">
    <source>
        <dbReference type="ARBA" id="ARBA00022842"/>
    </source>
</evidence>
<dbReference type="Proteomes" id="UP000698752">
    <property type="component" value="Unassembled WGS sequence"/>
</dbReference>
<comment type="caution">
    <text evidence="11">The sequence shown here is derived from an EMBL/GenBank/DDBJ whole genome shotgun (WGS) entry which is preliminary data.</text>
</comment>
<dbReference type="InterPro" id="IPR002646">
    <property type="entry name" value="PolA_pol_head_dom"/>
</dbReference>
<proteinExistence type="inferred from homology"/>
<keyword evidence="5" id="KW-0479">Metal-binding</keyword>
<evidence type="ECO:0000259" key="10">
    <source>
        <dbReference type="Pfam" id="PF12627"/>
    </source>
</evidence>
<evidence type="ECO:0000256" key="8">
    <source>
        <dbReference type="RuleBase" id="RU003953"/>
    </source>
</evidence>
<comment type="cofactor">
    <cofactor evidence="1">
        <name>Mg(2+)</name>
        <dbReference type="ChEBI" id="CHEBI:18420"/>
    </cofactor>
</comment>
<dbReference type="InterPro" id="IPR050264">
    <property type="entry name" value="Bact_CCA-adding_enz_type3_sf"/>
</dbReference>
<dbReference type="PANTHER" id="PTHR46173:SF1">
    <property type="entry name" value="CCA TRNA NUCLEOTIDYLTRANSFERASE 1, MITOCHONDRIAL"/>
    <property type="match status" value="1"/>
</dbReference>
<dbReference type="EMBL" id="JAAEDI010000017">
    <property type="protein sequence ID" value="MBR0651302.1"/>
    <property type="molecule type" value="Genomic_DNA"/>
</dbReference>
<evidence type="ECO:0000313" key="12">
    <source>
        <dbReference type="Proteomes" id="UP000698752"/>
    </source>
</evidence>
<name>A0ABS5EJV8_9PROT</name>